<dbReference type="InterPro" id="IPR000719">
    <property type="entry name" value="Prot_kinase_dom"/>
</dbReference>
<protein>
    <recommendedName>
        <fullName evidence="3">Protein kinase domain-containing protein</fullName>
    </recommendedName>
</protein>
<dbReference type="SUPFAM" id="SSF56112">
    <property type="entry name" value="Protein kinase-like (PK-like)"/>
    <property type="match status" value="1"/>
</dbReference>
<evidence type="ECO:0000256" key="1">
    <source>
        <dbReference type="SAM" id="MobiDB-lite"/>
    </source>
</evidence>
<proteinExistence type="predicted"/>
<evidence type="ECO:0000256" key="2">
    <source>
        <dbReference type="SAM" id="Phobius"/>
    </source>
</evidence>
<name>A0A0L0MZN1_TOLOC</name>
<evidence type="ECO:0000313" key="5">
    <source>
        <dbReference type="Proteomes" id="UP000036947"/>
    </source>
</evidence>
<dbReference type="InterPro" id="IPR008271">
    <property type="entry name" value="Ser/Thr_kinase_AS"/>
</dbReference>
<gene>
    <name evidence="4" type="ORF">TOPH_08120</name>
</gene>
<organism evidence="4 5">
    <name type="scientific">Tolypocladium ophioglossoides (strain CBS 100239)</name>
    <name type="common">Snaketongue truffleclub</name>
    <name type="synonym">Elaphocordyceps ophioglossoides</name>
    <dbReference type="NCBI Taxonomy" id="1163406"/>
    <lineage>
        <taxon>Eukaryota</taxon>
        <taxon>Fungi</taxon>
        <taxon>Dikarya</taxon>
        <taxon>Ascomycota</taxon>
        <taxon>Pezizomycotina</taxon>
        <taxon>Sordariomycetes</taxon>
        <taxon>Hypocreomycetidae</taxon>
        <taxon>Hypocreales</taxon>
        <taxon>Ophiocordycipitaceae</taxon>
        <taxon>Tolypocladium</taxon>
    </lineage>
</organism>
<dbReference type="EMBL" id="LFRF01000039">
    <property type="protein sequence ID" value="KND87246.1"/>
    <property type="molecule type" value="Genomic_DNA"/>
</dbReference>
<keyword evidence="5" id="KW-1185">Reference proteome</keyword>
<keyword evidence="2" id="KW-0472">Membrane</keyword>
<dbReference type="InterPro" id="IPR011009">
    <property type="entry name" value="Kinase-like_dom_sf"/>
</dbReference>
<evidence type="ECO:0000259" key="3">
    <source>
        <dbReference type="PROSITE" id="PS50011"/>
    </source>
</evidence>
<feature type="transmembrane region" description="Helical" evidence="2">
    <location>
        <begin position="31"/>
        <end position="49"/>
    </location>
</feature>
<keyword evidence="2" id="KW-1133">Transmembrane helix</keyword>
<dbReference type="STRING" id="1163406.A0A0L0MZN1"/>
<comment type="caution">
    <text evidence="4">The sequence shown here is derived from an EMBL/GenBank/DDBJ whole genome shotgun (WGS) entry which is preliminary data.</text>
</comment>
<keyword evidence="2" id="KW-0812">Transmembrane</keyword>
<dbReference type="PROSITE" id="PS50011">
    <property type="entry name" value="PROTEIN_KINASE_DOM"/>
    <property type="match status" value="1"/>
</dbReference>
<dbReference type="Gene3D" id="1.10.510.10">
    <property type="entry name" value="Transferase(Phosphotransferase) domain 1"/>
    <property type="match status" value="1"/>
</dbReference>
<dbReference type="GO" id="GO:0004672">
    <property type="term" value="F:protein kinase activity"/>
    <property type="evidence" value="ECO:0007669"/>
    <property type="project" value="InterPro"/>
</dbReference>
<feature type="region of interest" description="Disordered" evidence="1">
    <location>
        <begin position="375"/>
        <end position="400"/>
    </location>
</feature>
<dbReference type="AlphaFoldDB" id="A0A0L0MZN1"/>
<feature type="domain" description="Protein kinase" evidence="3">
    <location>
        <begin position="102"/>
        <end position="443"/>
    </location>
</feature>
<sequence>MGKETSVPFRLQWQMRYSWTPLRRRTRNAKWLRLVSAMVLLLRTFYLLASIHRHRRTLFDKYGPTLYTRLSPVEEAKLASRRWQWHWQWHGDESHPERGGYSRDKLMANRGEWEQLASGFEGEAFTYRNCAIKVYNTHNAPFRNCIPGAELELRWPTEISASLVLGGLAEDHLAPGSDFLPVVDYFLAPPTDDGVAGWHFVTPYMPSGNLESLGRRLRESETRYAACDLDMLFRSSFNKLLNALRLMHDEYDLCHDDIKPDNIFLKSPGQGLGPENTTQWLLADLGNVRQLSHPYHSSLLWVHLSKSLPDCRANDVFRLLKTYLAFIRSAVHDVAAFDGDFLQGGQPWSRLFWATKRDIDRGRPVAAAGVLARSTTRELPGEEPRSLQEYGGGQSDAGSPLTRAVLGREYAISRAVTDMLRTRAGEDVARRWGLVPLLGVPVPDCSPEK</sequence>
<dbReference type="PROSITE" id="PS00108">
    <property type="entry name" value="PROTEIN_KINASE_ST"/>
    <property type="match status" value="1"/>
</dbReference>
<dbReference type="Proteomes" id="UP000036947">
    <property type="component" value="Unassembled WGS sequence"/>
</dbReference>
<dbReference type="GO" id="GO:0005524">
    <property type="term" value="F:ATP binding"/>
    <property type="evidence" value="ECO:0007669"/>
    <property type="project" value="InterPro"/>
</dbReference>
<dbReference type="OrthoDB" id="5337378at2759"/>
<evidence type="ECO:0000313" key="4">
    <source>
        <dbReference type="EMBL" id="KND87246.1"/>
    </source>
</evidence>
<reference evidence="4 5" key="1">
    <citation type="journal article" date="2015" name="BMC Genomics">
        <title>The genome of the truffle-parasite Tolypocladium ophioglossoides and the evolution of antifungal peptaibiotics.</title>
        <authorList>
            <person name="Quandt C.A."/>
            <person name="Bushley K.E."/>
            <person name="Spatafora J.W."/>
        </authorList>
    </citation>
    <scope>NUCLEOTIDE SEQUENCE [LARGE SCALE GENOMIC DNA]</scope>
    <source>
        <strain evidence="4 5">CBS 100239</strain>
    </source>
</reference>
<feature type="compositionally biased region" description="Basic and acidic residues" evidence="1">
    <location>
        <begin position="375"/>
        <end position="386"/>
    </location>
</feature>
<accession>A0A0L0MZN1</accession>